<dbReference type="PANTHER" id="PTHR43941">
    <property type="entry name" value="STRUCTURAL MAINTENANCE OF CHROMOSOMES PROTEIN 2"/>
    <property type="match status" value="1"/>
</dbReference>
<dbReference type="InterPro" id="IPR027417">
    <property type="entry name" value="P-loop_NTPase"/>
</dbReference>
<feature type="compositionally biased region" description="Basic and acidic residues" evidence="2">
    <location>
        <begin position="329"/>
        <end position="344"/>
    </location>
</feature>
<dbReference type="EMBL" id="JBHRZH010000020">
    <property type="protein sequence ID" value="MFC3763689.1"/>
    <property type="molecule type" value="Genomic_DNA"/>
</dbReference>
<keyword evidence="4" id="KW-1185">Reference proteome</keyword>
<dbReference type="RefSeq" id="WP_205118564.1">
    <property type="nucleotide sequence ID" value="NZ_JAFBCM010000001.1"/>
</dbReference>
<dbReference type="Gene3D" id="3.40.50.300">
    <property type="entry name" value="P-loop containing nucleotide triphosphate hydrolases"/>
    <property type="match status" value="1"/>
</dbReference>
<feature type="region of interest" description="Disordered" evidence="2">
    <location>
        <begin position="329"/>
        <end position="359"/>
    </location>
</feature>
<feature type="coiled-coil region" evidence="1">
    <location>
        <begin position="870"/>
        <end position="897"/>
    </location>
</feature>
<comment type="caution">
    <text evidence="3">The sequence shown here is derived from an EMBL/GenBank/DDBJ whole genome shotgun (WGS) entry which is preliminary data.</text>
</comment>
<evidence type="ECO:0000313" key="3">
    <source>
        <dbReference type="EMBL" id="MFC3763689.1"/>
    </source>
</evidence>
<dbReference type="Pfam" id="PF13558">
    <property type="entry name" value="SbcC_Walker_B"/>
    <property type="match status" value="1"/>
</dbReference>
<organism evidence="3 4">
    <name type="scientific">Tenggerimyces flavus</name>
    <dbReference type="NCBI Taxonomy" id="1708749"/>
    <lineage>
        <taxon>Bacteria</taxon>
        <taxon>Bacillati</taxon>
        <taxon>Actinomycetota</taxon>
        <taxon>Actinomycetes</taxon>
        <taxon>Propionibacteriales</taxon>
        <taxon>Nocardioidaceae</taxon>
        <taxon>Tenggerimyces</taxon>
    </lineage>
</organism>
<keyword evidence="1" id="KW-0175">Coiled coil</keyword>
<accession>A0ABV7YI28</accession>
<feature type="compositionally biased region" description="Pro residues" evidence="2">
    <location>
        <begin position="1345"/>
        <end position="1354"/>
    </location>
</feature>
<reference evidence="4" key="1">
    <citation type="journal article" date="2019" name="Int. J. Syst. Evol. Microbiol.">
        <title>The Global Catalogue of Microorganisms (GCM) 10K type strain sequencing project: providing services to taxonomists for standard genome sequencing and annotation.</title>
        <authorList>
            <consortium name="The Broad Institute Genomics Platform"/>
            <consortium name="The Broad Institute Genome Sequencing Center for Infectious Disease"/>
            <person name="Wu L."/>
            <person name="Ma J."/>
        </authorList>
    </citation>
    <scope>NUCLEOTIDE SEQUENCE [LARGE SCALE GENOMIC DNA]</scope>
    <source>
        <strain evidence="4">CGMCC 4.7241</strain>
    </source>
</reference>
<feature type="region of interest" description="Disordered" evidence="2">
    <location>
        <begin position="1341"/>
        <end position="1360"/>
    </location>
</feature>
<feature type="region of interest" description="Disordered" evidence="2">
    <location>
        <begin position="937"/>
        <end position="960"/>
    </location>
</feature>
<feature type="coiled-coil region" evidence="1">
    <location>
        <begin position="430"/>
        <end position="485"/>
    </location>
</feature>
<evidence type="ECO:0000313" key="4">
    <source>
        <dbReference type="Proteomes" id="UP001595699"/>
    </source>
</evidence>
<dbReference type="PANTHER" id="PTHR43941:SF1">
    <property type="entry name" value="STRUCTURAL MAINTENANCE OF CHROMOSOMES PROTEIN 2"/>
    <property type="match status" value="1"/>
</dbReference>
<evidence type="ECO:0000256" key="1">
    <source>
        <dbReference type="SAM" id="Coils"/>
    </source>
</evidence>
<protein>
    <submittedName>
        <fullName evidence="3">TIGR02680 family protein</fullName>
    </submittedName>
</protein>
<dbReference type="SUPFAM" id="SSF52540">
    <property type="entry name" value="P-loop containing nucleoside triphosphate hydrolases"/>
    <property type="match status" value="1"/>
</dbReference>
<dbReference type="InterPro" id="IPR013496">
    <property type="entry name" value="CHP02680"/>
</dbReference>
<dbReference type="NCBIfam" id="TIGR02680">
    <property type="entry name" value="TIGR02680 family protein"/>
    <property type="match status" value="1"/>
</dbReference>
<feature type="region of interest" description="Disordered" evidence="2">
    <location>
        <begin position="574"/>
        <end position="594"/>
    </location>
</feature>
<name>A0ABV7YI28_9ACTN</name>
<proteinExistence type="predicted"/>
<dbReference type="Proteomes" id="UP001595699">
    <property type="component" value="Unassembled WGS sequence"/>
</dbReference>
<sequence>MNLPTPIVSRWKPLRAGLVDVFYYDVEEFHFHDGRLLLRGNNGTGKSKVLALTLPFLLDGDLSPHRVEPDGDRQKRMEWNLLLGDKHPHPERTGYAWLEFGRQRGDGTAEYRTIGCGLKAVKGRGIARHWYFVTPQRVGPELSLVSQSRVALTRERLRDAVEGHGMVYDRATDYRRAVDEALFGLGERRYDALVNLLIQLRQPQLSKRPDEKLLSRALTEALPPISTTLIATVAEAFRGLDEERNALRALEEAESAAADFLRHYTRYAGVAAKRMARAPREAQSRYERLNRELAEAEARYQKADADLTAADELLRELDEAKKQLEARRDALRQSPEMRDAERLEQLNADAGRQESYAGDLERERDRLTIDVDAGQSRAEVEEERERQADEAFQAARDDARVTSVRAFCAREHDEIVSGWESDPAGAKRDANALADRREQTVHELDRLLREVQAAQQALENARREVDRQTAELQAAAERIDAAERLTLDEAAELVRVYRQYLDEATEFRLPDPGEVLTRLEGWAEGLDGPNPAAEAVADAVQDATTALGRTEAGLRTERDERQARGRELEQEIERLEAGGHDIPPVPYTRDPQARVDRPGAPLWKVVDFADDVSEADRAGLEAALEASGILDAWLTPDGALLGADDTVLVSAGELAAAGESCATLLRPAIDSVDPWASVLTDETVRTTLAAVGLGPGKTTWVTTDGRWANGVLAGSWHKPAAHFIGEGAREHARRSRLAQLSSELETVKARLAELEAALNALAARRARLDTERRAMPTDDALREAHVKLTGAHERRREHQAAHDAAERVAAEREAGLHAAQERAVEFGTDVGLPVEPGELTAVREGLAAYRLALAGLWPAATALLTARQRAGFAQEELSRTRERLDKAVEKAAAAREVATVARETYRVLEETVGAEVSELHRRLDAVSAELVERHQGESEARRLEKAAREDRGRADGARQKLSDEIGEAVVERDAAVAEFQQFVRTGLLRVALPAIETPDLHEQWAATPTVLLARSVNAELDSVDDSDPTWDRVQRRVTDEHKQLADAMARHGHSARLTLQANVIVIDVVFQGRSQAVPDLSESLRAEIHERAQLLSAREREILENHLLNEVASTLQELIAAAEDEVARMNGELESRPTSTGMRLRLVWRSAKNAPDGLARVREKLRQTVDAWSADDRAAVGSFLQEQIAREHAESPASSWTEQLTQALDYRLWHEFAIQRYQEGQWRPATGPASGGERALVASVPLFAAASSHYKSAGNPHAPRLVALDEAFAGVDDDARAKCMGLLATFDMDVVMTSEREWGCYPEVPGLGISHLARRDGIAAVLVTPWRWDGRTRQRVERPVPDLPDPPEPEPAGLFA</sequence>
<feature type="coiled-coil region" evidence="1">
    <location>
        <begin position="1105"/>
        <end position="1132"/>
    </location>
</feature>
<gene>
    <name evidence="3" type="ORF">ACFOUW_22820</name>
</gene>
<evidence type="ECO:0000256" key="2">
    <source>
        <dbReference type="SAM" id="MobiDB-lite"/>
    </source>
</evidence>
<feature type="coiled-coil region" evidence="1">
    <location>
        <begin position="737"/>
        <end position="771"/>
    </location>
</feature>